<dbReference type="WBParaSite" id="L893_g9701.t1">
    <property type="protein sequence ID" value="L893_g9701.t1"/>
    <property type="gene ID" value="L893_g9701"/>
</dbReference>
<evidence type="ECO:0000313" key="1">
    <source>
        <dbReference type="Proteomes" id="UP000095287"/>
    </source>
</evidence>
<name>A0A1I8AWL8_9BILA</name>
<proteinExistence type="predicted"/>
<organism evidence="1 2">
    <name type="scientific">Steinernema glaseri</name>
    <dbReference type="NCBI Taxonomy" id="37863"/>
    <lineage>
        <taxon>Eukaryota</taxon>
        <taxon>Metazoa</taxon>
        <taxon>Ecdysozoa</taxon>
        <taxon>Nematoda</taxon>
        <taxon>Chromadorea</taxon>
        <taxon>Rhabditida</taxon>
        <taxon>Tylenchina</taxon>
        <taxon>Panagrolaimomorpha</taxon>
        <taxon>Strongyloidoidea</taxon>
        <taxon>Steinernematidae</taxon>
        <taxon>Steinernema</taxon>
    </lineage>
</organism>
<evidence type="ECO:0000313" key="2">
    <source>
        <dbReference type="WBParaSite" id="L893_g9701.t1"/>
    </source>
</evidence>
<dbReference type="AlphaFoldDB" id="A0A1I8AWL8"/>
<protein>
    <submittedName>
        <fullName evidence="2">F-box domain-containing protein</fullName>
    </submittedName>
</protein>
<dbReference type="Proteomes" id="UP000095287">
    <property type="component" value="Unplaced"/>
</dbReference>
<accession>A0A1I8AWL8</accession>
<keyword evidence="1" id="KW-1185">Reference proteome</keyword>
<sequence length="336" mass="38890">MDEVPAVFIENVVLLLPYYAKKHVLDPFFEFNFGRWASVCKGSELINRMYTCAVQLERNFHRNLTSAARLRQGTIREVGLVFCLHDDLSIKFYLHSGMIISVEESLVTLETFQSGFDAKGRILQLQQVRFAHDVRKYVKMQSHCYELNQQILAPLCNALRRSTQPMTVRFECAFPSRQKLIKSILSSITCIARLEYDDRCMPSENAGGTELLLTPDFLEYLLTFTWMPHFQSMGLQLAARGLFSHRKLVQKLFRHCIYSGQSQRYQIMISPANAELCHEVVTNEGMGEGLLRERGHFYEKWEWESVDPCGEPVWLKLFFDGFSSQGEVNVRLNCEL</sequence>
<reference evidence="2" key="1">
    <citation type="submission" date="2016-11" db="UniProtKB">
        <authorList>
            <consortium name="WormBaseParasite"/>
        </authorList>
    </citation>
    <scope>IDENTIFICATION</scope>
</reference>